<reference evidence="2" key="1">
    <citation type="journal article" date="2020" name="Nature">
        <title>Giant virus diversity and host interactions through global metagenomics.</title>
        <authorList>
            <person name="Schulz F."/>
            <person name="Roux S."/>
            <person name="Paez-Espino D."/>
            <person name="Jungbluth S."/>
            <person name="Walsh D.A."/>
            <person name="Denef V.J."/>
            <person name="McMahon K.D."/>
            <person name="Konstantinidis K.T."/>
            <person name="Eloe-Fadrosh E.A."/>
            <person name="Kyrpides N.C."/>
            <person name="Woyke T."/>
        </authorList>
    </citation>
    <scope>NUCLEOTIDE SEQUENCE</scope>
    <source>
        <strain evidence="2">GVMAG-S-1035124-57</strain>
    </source>
</reference>
<proteinExistence type="predicted"/>
<organism evidence="2">
    <name type="scientific">viral metagenome</name>
    <dbReference type="NCBI Taxonomy" id="1070528"/>
    <lineage>
        <taxon>unclassified sequences</taxon>
        <taxon>metagenomes</taxon>
        <taxon>organismal metagenomes</taxon>
    </lineage>
</organism>
<sequence>MIIDSLCPPAVLYLGFSVILIIIDLFRGQQNSAFLKVIVIIIFTILLNQL</sequence>
<protein>
    <submittedName>
        <fullName evidence="2">Uncharacterized protein</fullName>
    </submittedName>
</protein>
<evidence type="ECO:0000256" key="1">
    <source>
        <dbReference type="SAM" id="Phobius"/>
    </source>
</evidence>
<keyword evidence="1" id="KW-0472">Membrane</keyword>
<feature type="transmembrane region" description="Helical" evidence="1">
    <location>
        <begin position="6"/>
        <end position="26"/>
    </location>
</feature>
<feature type="transmembrane region" description="Helical" evidence="1">
    <location>
        <begin position="33"/>
        <end position="49"/>
    </location>
</feature>
<keyword evidence="1" id="KW-0812">Transmembrane</keyword>
<accession>A0A6C0M0G2</accession>
<keyword evidence="1" id="KW-1133">Transmembrane helix</keyword>
<evidence type="ECO:0000313" key="2">
    <source>
        <dbReference type="EMBL" id="QHU36130.1"/>
    </source>
</evidence>
<name>A0A6C0M0G2_9ZZZZ</name>
<dbReference type="AlphaFoldDB" id="A0A6C0M0G2"/>
<dbReference type="EMBL" id="MN740632">
    <property type="protein sequence ID" value="QHU36130.1"/>
    <property type="molecule type" value="Genomic_DNA"/>
</dbReference>